<gene>
    <name evidence="2" type="ORF">SAMN04488085_10152</name>
</gene>
<proteinExistence type="predicted"/>
<accession>A0A1I3YJA1</accession>
<reference evidence="2 3" key="1">
    <citation type="submission" date="2016-10" db="EMBL/GenBank/DDBJ databases">
        <authorList>
            <person name="de Groot N.N."/>
        </authorList>
    </citation>
    <scope>NUCLEOTIDE SEQUENCE [LARGE SCALE GENOMIC DNA]</scope>
    <source>
        <strain evidence="2 3">DSM 45317</strain>
    </source>
</reference>
<dbReference type="InterPro" id="IPR016040">
    <property type="entry name" value="NAD(P)-bd_dom"/>
</dbReference>
<dbReference type="STRING" id="504800.SAMN04488085_10152"/>
<feature type="domain" description="NAD(P)-binding" evidence="1">
    <location>
        <begin position="7"/>
        <end position="195"/>
    </location>
</feature>
<dbReference type="RefSeq" id="WP_091319574.1">
    <property type="nucleotide sequence ID" value="NZ_FOSW01000001.1"/>
</dbReference>
<dbReference type="InParanoid" id="A0A1I3YJA1"/>
<dbReference type="EMBL" id="FOSW01000001">
    <property type="protein sequence ID" value="SFK31419.1"/>
    <property type="molecule type" value="Genomic_DNA"/>
</dbReference>
<dbReference type="Gene3D" id="3.40.50.720">
    <property type="entry name" value="NAD(P)-binding Rossmann-like Domain"/>
    <property type="match status" value="1"/>
</dbReference>
<name>A0A1I3YJA1_9ACTN</name>
<dbReference type="SUPFAM" id="SSF51735">
    <property type="entry name" value="NAD(P)-binding Rossmann-fold domains"/>
    <property type="match status" value="1"/>
</dbReference>
<dbReference type="Pfam" id="PF13460">
    <property type="entry name" value="NAD_binding_10"/>
    <property type="match status" value="1"/>
</dbReference>
<evidence type="ECO:0000313" key="2">
    <source>
        <dbReference type="EMBL" id="SFK31419.1"/>
    </source>
</evidence>
<evidence type="ECO:0000259" key="1">
    <source>
        <dbReference type="Pfam" id="PF13460"/>
    </source>
</evidence>
<dbReference type="PANTHER" id="PTHR15020">
    <property type="entry name" value="FLAVIN REDUCTASE-RELATED"/>
    <property type="match status" value="1"/>
</dbReference>
<dbReference type="AlphaFoldDB" id="A0A1I3YJA1"/>
<protein>
    <submittedName>
        <fullName evidence="2">NAD(P)H-binding</fullName>
    </submittedName>
</protein>
<dbReference type="InterPro" id="IPR036291">
    <property type="entry name" value="NAD(P)-bd_dom_sf"/>
</dbReference>
<dbReference type="OrthoDB" id="4248066at2"/>
<evidence type="ECO:0000313" key="3">
    <source>
        <dbReference type="Proteomes" id="UP000199152"/>
    </source>
</evidence>
<keyword evidence="3" id="KW-1185">Reference proteome</keyword>
<dbReference type="PANTHER" id="PTHR15020:SF50">
    <property type="entry name" value="UPF0659 PROTEIN YMR090W"/>
    <property type="match status" value="1"/>
</dbReference>
<dbReference type="Proteomes" id="UP000199152">
    <property type="component" value="Unassembled WGS sequence"/>
</dbReference>
<organism evidence="2 3">
    <name type="scientific">Geodermatophilus ruber</name>
    <dbReference type="NCBI Taxonomy" id="504800"/>
    <lineage>
        <taxon>Bacteria</taxon>
        <taxon>Bacillati</taxon>
        <taxon>Actinomycetota</taxon>
        <taxon>Actinomycetes</taxon>
        <taxon>Geodermatophilales</taxon>
        <taxon>Geodermatophilaceae</taxon>
        <taxon>Geodermatophilus</taxon>
    </lineage>
</organism>
<sequence>MRIVIAGGHGKVARRLGRLLSRRGDTAVGLIRNPDHEADLVGDGMEPVVLDLEHTVTHDVADVLIGADAVVFAAGAGPGSGIERKLTVDKGAALLLADAADQARVRPYLLVSSMGVELARHGTPRGMDPVFAAYLQAKLAAEDRILPRPELDTVVLRPGRLTDDPGTGRVTLDHGVPPGEVPRDDVAAVLLAFLDAGKRDVVVELVSGSTPISEAVAAVP</sequence>